<dbReference type="STRING" id="160488.PP_4410"/>
<accession>Q88EP4</accession>
<dbReference type="RefSeq" id="WP_010955118.1">
    <property type="nucleotide sequence ID" value="NC_002947.4"/>
</dbReference>
<proteinExistence type="predicted"/>
<keyword evidence="2" id="KW-1185">Reference proteome</keyword>
<dbReference type="Proteomes" id="UP000000556">
    <property type="component" value="Chromosome"/>
</dbReference>
<evidence type="ECO:0000313" key="2">
    <source>
        <dbReference type="Proteomes" id="UP000000556"/>
    </source>
</evidence>
<dbReference type="OrthoDB" id="9145918at2"/>
<dbReference type="HOGENOM" id="CLU_299730_0_0_6"/>
<gene>
    <name evidence="1" type="ordered locus">PP_4410</name>
</gene>
<dbReference type="PaxDb" id="160488-PP_4410"/>
<sequence length="1099" mass="126307">MINMTKELIVLASSSQLYVLVRQAIELITKLYASAVKSFRTALYKIAALHQNEKVPEFTETLTYWYVFLHYKHGHHHHAIKNRQERYFSTVTKTDIPPLKTILKLIFVYLHKHKAVILTYDFGRPRGSVSSAAEIQKEFYTETIWPFLDLEQTTPITRGIGKRVYTTNQRLWQTGIKVILMSSFFSPEDVTPEDMQELRVAQLRDSEEKIIPLPIGKICETICNVFSTRVSMSLKAWTEFAIIKGNAAAVQFNSFQKILTDILVKTNTPLEVALGIVRYRKYGISSLSCESIADYRLDIHIHQGLDIFKAAMDDWLNAERAYLRHQPVEKLKARRMAIGKINIYLFIYLPLWIFQNPLSKFKYPSTPAKFTSFVHYSCDAPLSPERPLSLCELCEKLGYKESNSTQAEIRTFFKYLIDFGSELTGCAGMKQPVQQLPKSKKYPNVTKNVFTGEQLRQFVSYHYALNSAADYYFENSLRIYEAIEKAQRLNSYVDTVDLGFVPVMYHEDKISYIRKLHPDSFHFVFHDYSAYYNPGCVRFGLFLLECGTRGQTLQWLDAESYDRISQRLSRESLQLTTIWVNTDKIRKTPFIIISTMANLWLLDDQRAWRNFMIEKVGVLGFNKKVFYDHDPKSHWGLILPLFSADPETGAPFADSQYTRLWNYHCLNFQIWFKQNTQEANPIVGFLPLKEGPTKSFFTWEDWINKIHPDKVKVIKGSTNNNIYQGDYCPISLRAYATPHAARASFVTDMSLNLPPEAVSLLTGQNLSTIIRYNKGHQLMKERLQGAFNNRDASWFLTNTFPSDFSMFDARNMIVSAEQGTIPKVIDKLGLTSFATSPSPREMTGLKLIATDRSLCLGACYTHICPYNFICPESIIVKFGGQKKCSQCPYAVFSTHNLPAIEAHRQKVAEDYQSMVKIIESYSQSNEVSVTEKNRLQEEVRSGAKDIIHWMQVEEVLWAKIVMQQDDNGSTPTKDFIVFDSNTVTNEIFRTEYKRDSVEGFLSRLDSACTYPDSMSREFEYKIDRATRLLMINDGNTLGAALMPSNFPSAFKLVGMLRSSLNFDKIDIKDFVHLLNLDDKGWEQALLTYKPTKSTSDGSP</sequence>
<reference evidence="1 2" key="2">
    <citation type="journal article" date="2016" name="Environ. Microbiol.">
        <title>The revisited genome of Pseudomonas putida KT2440 enlightens its value as a robust metabolic chassis.</title>
        <authorList>
            <person name="Belda E."/>
            <person name="van Heck R.G."/>
            <person name="Lopez-Sanchez M.J."/>
            <person name="Cruveiller S."/>
            <person name="Barbe V."/>
            <person name="Fraser C."/>
            <person name="Klenk H.P."/>
            <person name="Petersen J."/>
            <person name="Morgat A."/>
            <person name="Nikel P.I."/>
            <person name="Vallenet D."/>
            <person name="Rouy Z."/>
            <person name="Sekowska A."/>
            <person name="Martins Dos Santos V.A."/>
            <person name="de Lorenzo V."/>
            <person name="Danchin A."/>
            <person name="Medigue C."/>
        </authorList>
    </citation>
    <scope>NUCLEOTIDE SEQUENCE [LARGE SCALE GENOMIC DNA]</scope>
    <source>
        <strain evidence="2">ATCC 47054 / DSM 6125 / CFBP 8728 / NCIMB 11950 / KT2440</strain>
    </source>
</reference>
<evidence type="ECO:0000313" key="1">
    <source>
        <dbReference type="EMBL" id="AAN69987.1"/>
    </source>
</evidence>
<reference evidence="1 2" key="1">
    <citation type="journal article" date="2002" name="Environ. Microbiol.">
        <title>Complete genome sequence and comparative analysis of the metabolically versatile Pseudomonas putida KT2440.</title>
        <authorList>
            <person name="Nelson K.E."/>
            <person name="Weinel C."/>
            <person name="Paulsen I.T."/>
            <person name="Dodson R.J."/>
            <person name="Hilbert H."/>
            <person name="Martins dos Santos V.A."/>
            <person name="Fouts D.E."/>
            <person name="Gill S.R."/>
            <person name="Pop M."/>
            <person name="Holmes M."/>
            <person name="Brinkac L."/>
            <person name="Beanan M."/>
            <person name="DeBoy R.T."/>
            <person name="Daugherty S."/>
            <person name="Kolonay J."/>
            <person name="Madupu R."/>
            <person name="Nelson W."/>
            <person name="White O."/>
            <person name="Peterson J."/>
            <person name="Khouri H."/>
            <person name="Hance I."/>
            <person name="Chris Lee P."/>
            <person name="Holtzapple E."/>
            <person name="Scanlan D."/>
            <person name="Tran K."/>
            <person name="Moazzez A."/>
            <person name="Utterback T."/>
            <person name="Rizzo M."/>
            <person name="Lee K."/>
            <person name="Kosack D."/>
            <person name="Moestl D."/>
            <person name="Wedler H."/>
            <person name="Lauber J."/>
            <person name="Stjepandic D."/>
            <person name="Hoheisel J."/>
            <person name="Straetz M."/>
            <person name="Heim S."/>
            <person name="Kiewitz C."/>
            <person name="Eisen J.A."/>
            <person name="Timmis K.N."/>
            <person name="Dusterhoft A."/>
            <person name="Tummler B."/>
            <person name="Fraser C.M."/>
        </authorList>
    </citation>
    <scope>NUCLEOTIDE SEQUENCE [LARGE SCALE GENOMIC DNA]</scope>
    <source>
        <strain evidence="2">ATCC 47054 / DSM 6125 / CFBP 8728 / NCIMB 11950 / KT2440</strain>
    </source>
</reference>
<dbReference type="KEGG" id="ppu:PP_4410"/>
<dbReference type="BioCyc" id="PPUT160488:G1G01-4688-MONOMER"/>
<name>Q88EP4_PSEPK</name>
<dbReference type="EMBL" id="AE015451">
    <property type="protein sequence ID" value="AAN69987.1"/>
    <property type="molecule type" value="Genomic_DNA"/>
</dbReference>
<dbReference type="PATRIC" id="fig|160488.4.peg.4687"/>
<protein>
    <submittedName>
        <fullName evidence="1">Uncharacterized protein</fullName>
    </submittedName>
</protein>
<organism evidence="1 2">
    <name type="scientific">Pseudomonas putida (strain ATCC 47054 / DSM 6125 / CFBP 8728 / NCIMB 11950 / KT2440)</name>
    <dbReference type="NCBI Taxonomy" id="160488"/>
    <lineage>
        <taxon>Bacteria</taxon>
        <taxon>Pseudomonadati</taxon>
        <taxon>Pseudomonadota</taxon>
        <taxon>Gammaproteobacteria</taxon>
        <taxon>Pseudomonadales</taxon>
        <taxon>Pseudomonadaceae</taxon>
        <taxon>Pseudomonas</taxon>
    </lineage>
</organism>
<dbReference type="eggNOG" id="ENOG5033V0T">
    <property type="taxonomic scope" value="Bacteria"/>
</dbReference>
<dbReference type="AlphaFoldDB" id="Q88EP4"/>